<dbReference type="RefSeq" id="WP_206255721.1">
    <property type="nucleotide sequence ID" value="NZ_CP071060.1"/>
</dbReference>
<reference evidence="6 7" key="1">
    <citation type="submission" date="2021-02" db="EMBL/GenBank/DDBJ databases">
        <title>Niveibacterium changnyeongensis HC41.</title>
        <authorList>
            <person name="Kang M."/>
        </authorList>
    </citation>
    <scope>NUCLEOTIDE SEQUENCE [LARGE SCALE GENOMIC DNA]</scope>
    <source>
        <strain evidence="6 7">HC41</strain>
    </source>
</reference>
<protein>
    <submittedName>
        <fullName evidence="6">Type IV pili methyl-accepting chemotaxis transducer N-terminal domain-containing protein</fullName>
    </submittedName>
</protein>
<accession>A0ABX7M9G4</accession>
<keyword evidence="3" id="KW-1133">Transmembrane helix</keyword>
<evidence type="ECO:0000256" key="2">
    <source>
        <dbReference type="ARBA" id="ARBA00022692"/>
    </source>
</evidence>
<organism evidence="6 7">
    <name type="scientific">Niveibacterium microcysteis</name>
    <dbReference type="NCBI Taxonomy" id="2811415"/>
    <lineage>
        <taxon>Bacteria</taxon>
        <taxon>Pseudomonadati</taxon>
        <taxon>Pseudomonadota</taxon>
        <taxon>Betaproteobacteria</taxon>
        <taxon>Rhodocyclales</taxon>
        <taxon>Rhodocyclaceae</taxon>
        <taxon>Niveibacterium</taxon>
    </lineage>
</organism>
<evidence type="ECO:0000313" key="7">
    <source>
        <dbReference type="Proteomes" id="UP000663570"/>
    </source>
</evidence>
<keyword evidence="2" id="KW-0812">Transmembrane</keyword>
<keyword evidence="4" id="KW-0472">Membrane</keyword>
<dbReference type="Pfam" id="PF13675">
    <property type="entry name" value="PilJ"/>
    <property type="match status" value="1"/>
</dbReference>
<evidence type="ECO:0000256" key="3">
    <source>
        <dbReference type="ARBA" id="ARBA00022989"/>
    </source>
</evidence>
<evidence type="ECO:0000313" key="6">
    <source>
        <dbReference type="EMBL" id="QSI78380.1"/>
    </source>
</evidence>
<dbReference type="EMBL" id="CP071060">
    <property type="protein sequence ID" value="QSI78380.1"/>
    <property type="molecule type" value="Genomic_DNA"/>
</dbReference>
<comment type="subcellular location">
    <subcellularLocation>
        <location evidence="1">Membrane</location>
        <topology evidence="1">Multi-pass membrane protein</topology>
    </subcellularLocation>
</comment>
<keyword evidence="7" id="KW-1185">Reference proteome</keyword>
<name>A0ABX7M9G4_9RHOO</name>
<sequence length="299" mass="32706">MPRAAFGHYYNFVDCNNSNISTRQNDGLLKTAFLAMQRLLSVLAFAVLPLSAQAFAQTRSTPAIPPVAQAAELRSLSQRLAKLHLQLRLNLNAEPAQRQIEQGVTRFDATLASLRQTPLQGPAAATFKRVEAGWQEQKQLITAIPTASTAERVILSAEELTIAAGRLAMQLEGAEESPVWRLSDLAGRNNMLAQRLARLYLQTRLGDKSQGRRVDIETTRKEFVTSLDELTRAPQTSPAVADSLKLARQQWIFFDAAIGPDGGDANAARHVATTSERIGEMMDAIGSSYARLAAEKPAR</sequence>
<evidence type="ECO:0000259" key="5">
    <source>
        <dbReference type="Pfam" id="PF13675"/>
    </source>
</evidence>
<dbReference type="Proteomes" id="UP000663570">
    <property type="component" value="Chromosome"/>
</dbReference>
<feature type="domain" description="NarX-like N-terminal" evidence="5">
    <location>
        <begin position="67"/>
        <end position="148"/>
    </location>
</feature>
<proteinExistence type="predicted"/>
<evidence type="ECO:0000256" key="1">
    <source>
        <dbReference type="ARBA" id="ARBA00004141"/>
    </source>
</evidence>
<evidence type="ECO:0000256" key="4">
    <source>
        <dbReference type="ARBA" id="ARBA00023136"/>
    </source>
</evidence>
<dbReference type="InterPro" id="IPR029095">
    <property type="entry name" value="NarX-like_N"/>
</dbReference>
<gene>
    <name evidence="6" type="ORF">JY500_07075</name>
</gene>